<dbReference type="Gene3D" id="3.40.190.10">
    <property type="entry name" value="Periplasmic binding protein-like II"/>
    <property type="match status" value="2"/>
</dbReference>
<keyword evidence="5" id="KW-1185">Reference proteome</keyword>
<protein>
    <submittedName>
        <fullName evidence="4">Bacterial periplasmic substrate-binding protein</fullName>
    </submittedName>
</protein>
<evidence type="ECO:0000256" key="1">
    <source>
        <dbReference type="ARBA" id="ARBA00022729"/>
    </source>
</evidence>
<organism evidence="4 5">
    <name type="scientific">Desulforapulum autotrophicum (strain ATCC 43914 / DSM 3382 / VKM B-1955 / HRM2)</name>
    <name type="common">Desulfobacterium autotrophicum</name>
    <dbReference type="NCBI Taxonomy" id="177437"/>
    <lineage>
        <taxon>Bacteria</taxon>
        <taxon>Pseudomonadati</taxon>
        <taxon>Thermodesulfobacteriota</taxon>
        <taxon>Desulfobacteria</taxon>
        <taxon>Desulfobacterales</taxon>
        <taxon>Desulfobacteraceae</taxon>
        <taxon>Desulforapulum</taxon>
    </lineage>
</organism>
<name>C0QD13_DESAH</name>
<reference evidence="4 5" key="1">
    <citation type="journal article" date="2009" name="Environ. Microbiol.">
        <title>Genome sequence of Desulfobacterium autotrophicum HRM2, a marine sulfate reducer oxidizing organic carbon completely to carbon dioxide.</title>
        <authorList>
            <person name="Strittmatter A.W."/>
            <person name="Liesegang H."/>
            <person name="Rabus R."/>
            <person name="Decker I."/>
            <person name="Amann J."/>
            <person name="Andres S."/>
            <person name="Henne A."/>
            <person name="Fricke W.F."/>
            <person name="Martinez-Arias R."/>
            <person name="Bartels D."/>
            <person name="Goesmann A."/>
            <person name="Krause L."/>
            <person name="Puehler A."/>
            <person name="Klenk H.P."/>
            <person name="Richter M."/>
            <person name="Schuler M."/>
            <person name="Gloeckner F.O."/>
            <person name="Meyerdierks A."/>
            <person name="Gottschalk G."/>
            <person name="Amann R."/>
        </authorList>
    </citation>
    <scope>NUCLEOTIDE SEQUENCE [LARGE SCALE GENOMIC DNA]</scope>
    <source>
        <strain evidence="5">ATCC 43914 / DSM 3382 / HRM2</strain>
    </source>
</reference>
<feature type="transmembrane region" description="Helical" evidence="2">
    <location>
        <begin position="47"/>
        <end position="71"/>
    </location>
</feature>
<keyword evidence="2" id="KW-1133">Transmembrane helix</keyword>
<dbReference type="STRING" id="177437.HRM2_41890"/>
<keyword evidence="2" id="KW-0812">Transmembrane</keyword>
<dbReference type="SUPFAM" id="SSF53850">
    <property type="entry name" value="Periplasmic binding protein-like II"/>
    <property type="match status" value="1"/>
</dbReference>
<keyword evidence="2" id="KW-0472">Membrane</keyword>
<dbReference type="AlphaFoldDB" id="C0QD13"/>
<keyword evidence="1" id="KW-0732">Signal</keyword>
<gene>
    <name evidence="4" type="ordered locus">HRM2_41890</name>
</gene>
<evidence type="ECO:0000313" key="5">
    <source>
        <dbReference type="Proteomes" id="UP000000442"/>
    </source>
</evidence>
<dbReference type="Proteomes" id="UP000000442">
    <property type="component" value="Chromosome"/>
</dbReference>
<dbReference type="PANTHER" id="PTHR35936:SF17">
    <property type="entry name" value="ARGININE-BINDING EXTRACELLULAR PROTEIN ARTP"/>
    <property type="match status" value="1"/>
</dbReference>
<evidence type="ECO:0000259" key="3">
    <source>
        <dbReference type="SMART" id="SM00062"/>
    </source>
</evidence>
<dbReference type="eggNOG" id="COG0834">
    <property type="taxonomic scope" value="Bacteria"/>
</dbReference>
<evidence type="ECO:0000256" key="2">
    <source>
        <dbReference type="SAM" id="Phobius"/>
    </source>
</evidence>
<dbReference type="KEGG" id="dat:HRM2_41890"/>
<evidence type="ECO:0000313" key="4">
    <source>
        <dbReference type="EMBL" id="ACN17245.1"/>
    </source>
</evidence>
<proteinExistence type="predicted"/>
<sequence length="350" mass="39122">MTIILTSPCPFAIISHDSSISYQGQWCIASRDAFNLEQRNEQMKKNVFLWSTPVCHGLVCMLMAFFMTSWARAEGYDKVMERGTLRHLGVPYAHFVSGSGDGFSVELVQMFADYLGVRYEYVNASWASVISDLIGKKTTVSTQKLSTGEPADIKGDLIANGLTILPWREREILFSVPIFPSGVWIVARADFPHQPIVPSDDLAHDIQSTIDRVKGYRVLAIEGGCLDPALNRLEGSGVNVKIMPAKMNLNELIPAVLNNEADCTLLDFPDALVGIQKWPGKVKILGPVSMNQYMGVGFAKSSVRLRDEFNLFFQKCVNEGKYARLVNKYYPAVFSFYPSFFEGVMRICEK</sequence>
<dbReference type="InterPro" id="IPR001638">
    <property type="entry name" value="Solute-binding_3/MltF_N"/>
</dbReference>
<dbReference type="EMBL" id="CP001087">
    <property type="protein sequence ID" value="ACN17245.1"/>
    <property type="molecule type" value="Genomic_DNA"/>
</dbReference>
<dbReference type="PANTHER" id="PTHR35936">
    <property type="entry name" value="MEMBRANE-BOUND LYTIC MUREIN TRANSGLYCOSYLASE F"/>
    <property type="match status" value="1"/>
</dbReference>
<dbReference type="SMART" id="SM00062">
    <property type="entry name" value="PBPb"/>
    <property type="match status" value="1"/>
</dbReference>
<feature type="domain" description="Solute-binding protein family 3/N-terminal" evidence="3">
    <location>
        <begin position="94"/>
        <end position="333"/>
    </location>
</feature>
<dbReference type="Pfam" id="PF00497">
    <property type="entry name" value="SBP_bac_3"/>
    <property type="match status" value="1"/>
</dbReference>
<accession>C0QD13</accession>
<dbReference type="OrthoDB" id="368476at2"/>
<dbReference type="HOGENOM" id="CLU_068019_0_0_7"/>